<protein>
    <submittedName>
        <fullName evidence="3">SRPBCC domain-containing protein</fullName>
    </submittedName>
</protein>
<accession>A0A942TNC5</accession>
<dbReference type="InterPro" id="IPR013538">
    <property type="entry name" value="ASHA1/2-like_C"/>
</dbReference>
<sequence>MKKYGDGYVEHEVVGQTKTVGFQIGVRRTFPISQNKAWKLVTSNAGLKLWLGDFTSFPLQKGEKYSADTGSGEIRVIKPLQQIRLTWQREEWTRPSTVQIRILPKEENKTTISFHQEHLSDEKVRDEMKILWEKVLDIIKEHSQNRG</sequence>
<dbReference type="SUPFAM" id="SSF55961">
    <property type="entry name" value="Bet v1-like"/>
    <property type="match status" value="1"/>
</dbReference>
<name>A0A942TNC5_9BACI</name>
<comment type="similarity">
    <text evidence="1">Belongs to the AHA1 family.</text>
</comment>
<dbReference type="CDD" id="cd07814">
    <property type="entry name" value="SRPBCC_CalC_Aha1-like"/>
    <property type="match status" value="1"/>
</dbReference>
<comment type="caution">
    <text evidence="3">The sequence shown here is derived from an EMBL/GenBank/DDBJ whole genome shotgun (WGS) entry which is preliminary data.</text>
</comment>
<evidence type="ECO:0000313" key="3">
    <source>
        <dbReference type="EMBL" id="MBS4199344.1"/>
    </source>
</evidence>
<evidence type="ECO:0000256" key="1">
    <source>
        <dbReference type="ARBA" id="ARBA00006817"/>
    </source>
</evidence>
<evidence type="ECO:0000259" key="2">
    <source>
        <dbReference type="Pfam" id="PF08327"/>
    </source>
</evidence>
<feature type="domain" description="Activator of Hsp90 ATPase homologue 1/2-like C-terminal" evidence="2">
    <location>
        <begin position="33"/>
        <end position="142"/>
    </location>
</feature>
<reference evidence="3 4" key="1">
    <citation type="submission" date="2021-05" db="EMBL/GenBank/DDBJ databases">
        <title>Novel Bacillus species.</title>
        <authorList>
            <person name="Liu G."/>
        </authorList>
    </citation>
    <scope>NUCLEOTIDE SEQUENCE [LARGE SCALE GENOMIC DNA]</scope>
    <source>
        <strain evidence="3 4">FJAT-49732</strain>
    </source>
</reference>
<gene>
    <name evidence="3" type="ORF">KHA93_06730</name>
</gene>
<organism evidence="3 4">
    <name type="scientific">Lederbergia citrisecunda</name>
    <dbReference type="NCBI Taxonomy" id="2833583"/>
    <lineage>
        <taxon>Bacteria</taxon>
        <taxon>Bacillati</taxon>
        <taxon>Bacillota</taxon>
        <taxon>Bacilli</taxon>
        <taxon>Bacillales</taxon>
        <taxon>Bacillaceae</taxon>
        <taxon>Lederbergia</taxon>
    </lineage>
</organism>
<proteinExistence type="inferred from homology"/>
<dbReference type="Gene3D" id="3.30.530.20">
    <property type="match status" value="1"/>
</dbReference>
<dbReference type="AlphaFoldDB" id="A0A942TNC5"/>
<keyword evidence="4" id="KW-1185">Reference proteome</keyword>
<dbReference type="Proteomes" id="UP000682713">
    <property type="component" value="Unassembled WGS sequence"/>
</dbReference>
<dbReference type="Pfam" id="PF08327">
    <property type="entry name" value="AHSA1"/>
    <property type="match status" value="1"/>
</dbReference>
<dbReference type="InterPro" id="IPR023393">
    <property type="entry name" value="START-like_dom_sf"/>
</dbReference>
<evidence type="ECO:0000313" key="4">
    <source>
        <dbReference type="Proteomes" id="UP000682713"/>
    </source>
</evidence>
<dbReference type="EMBL" id="JAGYPJ010000001">
    <property type="protein sequence ID" value="MBS4199344.1"/>
    <property type="molecule type" value="Genomic_DNA"/>
</dbReference>